<reference evidence="9 10" key="1">
    <citation type="journal article" date="2019" name="Nat. Microbiol.">
        <title>Mediterranean grassland soil C-N compound turnover is dependent on rainfall and depth, and is mediated by genomically divergent microorganisms.</title>
        <authorList>
            <person name="Diamond S."/>
            <person name="Andeer P.F."/>
            <person name="Li Z."/>
            <person name="Crits-Christoph A."/>
            <person name="Burstein D."/>
            <person name="Anantharaman K."/>
            <person name="Lane K.R."/>
            <person name="Thomas B.C."/>
            <person name="Pan C."/>
            <person name="Northen T.R."/>
            <person name="Banfield J.F."/>
        </authorList>
    </citation>
    <scope>NUCLEOTIDE SEQUENCE [LARGE SCALE GENOMIC DNA]</scope>
    <source>
        <strain evidence="9">WS_10</strain>
    </source>
</reference>
<name>A0A538U9V4_UNCEI</name>
<dbReference type="PANTHER" id="PTHR33406">
    <property type="entry name" value="MEMBRANE PROTEIN MJ1562-RELATED"/>
    <property type="match status" value="1"/>
</dbReference>
<feature type="transmembrane region" description="Helical" evidence="7">
    <location>
        <begin position="653"/>
        <end position="676"/>
    </location>
</feature>
<dbReference type="GO" id="GO:0005886">
    <property type="term" value="C:plasma membrane"/>
    <property type="evidence" value="ECO:0007669"/>
    <property type="project" value="UniProtKB-SubCell"/>
</dbReference>
<feature type="domain" description="SSD" evidence="8">
    <location>
        <begin position="200"/>
        <end position="320"/>
    </location>
</feature>
<organism evidence="9 10">
    <name type="scientific">Eiseniibacteriota bacterium</name>
    <dbReference type="NCBI Taxonomy" id="2212470"/>
    <lineage>
        <taxon>Bacteria</taxon>
        <taxon>Candidatus Eiseniibacteriota</taxon>
    </lineage>
</organism>
<feature type="transmembrane region" description="Helical" evidence="7">
    <location>
        <begin position="195"/>
        <end position="213"/>
    </location>
</feature>
<feature type="compositionally biased region" description="Basic residues" evidence="6">
    <location>
        <begin position="1"/>
        <end position="11"/>
    </location>
</feature>
<dbReference type="Gene3D" id="1.20.1640.10">
    <property type="entry name" value="Multidrug efflux transporter AcrB transmembrane domain"/>
    <property type="match status" value="2"/>
</dbReference>
<evidence type="ECO:0000256" key="7">
    <source>
        <dbReference type="SAM" id="Phobius"/>
    </source>
</evidence>
<dbReference type="Pfam" id="PF03176">
    <property type="entry name" value="MMPL"/>
    <property type="match status" value="2"/>
</dbReference>
<sequence length="725" mass="77605">MYPAAHARRRLVGPPPRDRDRDVGPRGRGRRAIRGASPRSAPGRSGRRSRHRVGACDDRGGAGVRRRRPLPVRRGDPRGLARHRRAAIRRRVETPWNSERVELLGADGRSALAIVTPRIAGFTAAELLTPRLRQAIAPALGPGLQAEVTGSTAMLHDLDEHSSRDVSSAERVGLPITLFILLLVFGAPLAALLPLLLALVATTVGLAALFALAAHRPVSVFAENVTAMIGLGVGVDYALFVLSRSREARARGLDPASAAIEACGAAGHSVAFSGVTVAVGFLALFLVRAPFLHVIAIGGIVVVAAAVAAAMTLLPALLALLGPAVDWPRRAARRAETKGFWERWAAVVMDRPWWALAAAALILAVLVTPVFRIRTWNIGPGDLPPTIEARRGYDALAARFPCGWMGPIVMVAEARPGRSVLDPESRRALLAVGNALRLDPESGTILGFPQILGRVGALGPKIPPRDSLPEPIRRALRAVVSEDGRTAITALVTPTEPGDTRTMRYLRELRRRRFREADAAGIALSFGGASAVMADFDDELLGRLPAVVVAVVLITFAVLAWLFRSLLIPLKATLLNTLSVLAAYGFLVLVFQDGHGARWLGLDPPGGLNSFIVLMLFTILFGLSMDYEVFLLARIHESYRATGDNDRAVAMGLASTGGIITSAALIMVSIFASFGLTRLTATREFGLGLAFAIALDASLLRVVLVPALMKLAGPRNWWWPFGRSR</sequence>
<evidence type="ECO:0000256" key="4">
    <source>
        <dbReference type="ARBA" id="ARBA00022989"/>
    </source>
</evidence>
<feature type="transmembrane region" description="Helical" evidence="7">
    <location>
        <begin position="172"/>
        <end position="189"/>
    </location>
</feature>
<dbReference type="SUPFAM" id="SSF82866">
    <property type="entry name" value="Multidrug efflux transporter AcrB transmembrane domain"/>
    <property type="match status" value="2"/>
</dbReference>
<feature type="transmembrane region" description="Helical" evidence="7">
    <location>
        <begin position="294"/>
        <end position="321"/>
    </location>
</feature>
<comment type="caution">
    <text evidence="9">The sequence shown here is derived from an EMBL/GenBank/DDBJ whole genome shotgun (WGS) entry which is preliminary data.</text>
</comment>
<evidence type="ECO:0000256" key="3">
    <source>
        <dbReference type="ARBA" id="ARBA00022692"/>
    </source>
</evidence>
<dbReference type="InterPro" id="IPR050545">
    <property type="entry name" value="Mycobact_MmpL"/>
</dbReference>
<evidence type="ECO:0000256" key="5">
    <source>
        <dbReference type="ARBA" id="ARBA00023136"/>
    </source>
</evidence>
<keyword evidence="5 7" id="KW-0472">Membrane</keyword>
<feature type="transmembrane region" description="Helical" evidence="7">
    <location>
        <begin position="517"/>
        <end position="534"/>
    </location>
</feature>
<protein>
    <submittedName>
        <fullName evidence="9">MMPL family transporter</fullName>
    </submittedName>
</protein>
<gene>
    <name evidence="9" type="ORF">E6K80_02280</name>
</gene>
<keyword evidence="2" id="KW-1003">Cell membrane</keyword>
<dbReference type="EMBL" id="VBPA01000049">
    <property type="protein sequence ID" value="TMQ72627.1"/>
    <property type="molecule type" value="Genomic_DNA"/>
</dbReference>
<feature type="compositionally biased region" description="Low complexity" evidence="6">
    <location>
        <begin position="34"/>
        <end position="44"/>
    </location>
</feature>
<keyword evidence="4 7" id="KW-1133">Transmembrane helix</keyword>
<feature type="transmembrane region" description="Helical" evidence="7">
    <location>
        <begin position="688"/>
        <end position="709"/>
    </location>
</feature>
<feature type="transmembrane region" description="Helical" evidence="7">
    <location>
        <begin position="265"/>
        <end position="287"/>
    </location>
</feature>
<dbReference type="InterPro" id="IPR004869">
    <property type="entry name" value="MMPL_dom"/>
</dbReference>
<feature type="transmembrane region" description="Helical" evidence="7">
    <location>
        <begin position="353"/>
        <end position="371"/>
    </location>
</feature>
<dbReference type="InterPro" id="IPR000731">
    <property type="entry name" value="SSD"/>
</dbReference>
<evidence type="ECO:0000313" key="9">
    <source>
        <dbReference type="EMBL" id="TMQ72627.1"/>
    </source>
</evidence>
<keyword evidence="3 7" id="KW-0812">Transmembrane</keyword>
<feature type="compositionally biased region" description="Basic and acidic residues" evidence="6">
    <location>
        <begin position="16"/>
        <end position="25"/>
    </location>
</feature>
<comment type="subcellular location">
    <subcellularLocation>
        <location evidence="1">Cell membrane</location>
        <topology evidence="1">Multi-pass membrane protein</topology>
    </subcellularLocation>
</comment>
<proteinExistence type="predicted"/>
<feature type="transmembrane region" description="Helical" evidence="7">
    <location>
        <begin position="611"/>
        <end position="633"/>
    </location>
</feature>
<dbReference type="Proteomes" id="UP000319836">
    <property type="component" value="Unassembled WGS sequence"/>
</dbReference>
<evidence type="ECO:0000256" key="1">
    <source>
        <dbReference type="ARBA" id="ARBA00004651"/>
    </source>
</evidence>
<evidence type="ECO:0000313" key="10">
    <source>
        <dbReference type="Proteomes" id="UP000319836"/>
    </source>
</evidence>
<feature type="region of interest" description="Disordered" evidence="6">
    <location>
        <begin position="1"/>
        <end position="83"/>
    </location>
</feature>
<dbReference type="PROSITE" id="PS50156">
    <property type="entry name" value="SSD"/>
    <property type="match status" value="1"/>
</dbReference>
<dbReference type="AlphaFoldDB" id="A0A538U9V4"/>
<dbReference type="PANTHER" id="PTHR33406:SF13">
    <property type="entry name" value="MEMBRANE PROTEIN YDFJ"/>
    <property type="match status" value="1"/>
</dbReference>
<feature type="transmembrane region" description="Helical" evidence="7">
    <location>
        <begin position="540"/>
        <end position="562"/>
    </location>
</feature>
<evidence type="ECO:0000256" key="6">
    <source>
        <dbReference type="SAM" id="MobiDB-lite"/>
    </source>
</evidence>
<evidence type="ECO:0000259" key="8">
    <source>
        <dbReference type="PROSITE" id="PS50156"/>
    </source>
</evidence>
<evidence type="ECO:0000256" key="2">
    <source>
        <dbReference type="ARBA" id="ARBA00022475"/>
    </source>
</evidence>
<feature type="transmembrane region" description="Helical" evidence="7">
    <location>
        <begin position="574"/>
        <end position="591"/>
    </location>
</feature>
<accession>A0A538U9V4</accession>
<feature type="transmembrane region" description="Helical" evidence="7">
    <location>
        <begin position="225"/>
        <end position="245"/>
    </location>
</feature>